<comment type="caution">
    <text evidence="2">The sequence shown here is derived from an EMBL/GenBank/DDBJ whole genome shotgun (WGS) entry which is preliminary data.</text>
</comment>
<dbReference type="Proteomes" id="UP000827092">
    <property type="component" value="Unassembled WGS sequence"/>
</dbReference>
<evidence type="ECO:0000313" key="3">
    <source>
        <dbReference type="Proteomes" id="UP000827092"/>
    </source>
</evidence>
<name>A0AAV6V072_9ARAC</name>
<dbReference type="GO" id="GO:0000226">
    <property type="term" value="P:microtubule cytoskeleton organization"/>
    <property type="evidence" value="ECO:0007669"/>
    <property type="project" value="TreeGrafter"/>
</dbReference>
<proteinExistence type="predicted"/>
<dbReference type="AlphaFoldDB" id="A0AAV6V072"/>
<keyword evidence="3" id="KW-1185">Reference proteome</keyword>
<evidence type="ECO:0000256" key="1">
    <source>
        <dbReference type="SAM" id="MobiDB-lite"/>
    </source>
</evidence>
<feature type="compositionally biased region" description="Polar residues" evidence="1">
    <location>
        <begin position="172"/>
        <end position="181"/>
    </location>
</feature>
<gene>
    <name evidence="2" type="ORF">JTE90_009084</name>
</gene>
<dbReference type="EMBL" id="JAFNEN010000199">
    <property type="protein sequence ID" value="KAG8189944.1"/>
    <property type="molecule type" value="Genomic_DNA"/>
</dbReference>
<dbReference type="InterPro" id="IPR029357">
    <property type="entry name" value="SPATA7"/>
</dbReference>
<sequence length="467" mass="52892">MANSREFEGSFDDFFETGPSSDNLIRLSHLNNKSSVLCPEKPDITSQYLALQQLEAHQRMISRAKSIVDTSAPKSLQSYISVADRQRKKRWQRLNGSSKPVIENLNGSYQQLASSRLQTPFSEEEDNVSLNASTVNKCVQTGIPFEIASSKTADKISWYLEALKQGEIFHQPTDNSKNSSVHHNEKNSNSKVKKKVVKGDFMDRHEKCFVQPKKPFSPRILPNYSTKAKLKDMKCYKPPVSKKESVSSHSSDTFESYDNEEESEDDAQKSSSTSSVEEESHIKSPPQASARHSSFNQTYSQPLVPHQNREYFETSHNSDSLSRNEEDEYLDFLSKVTEDILRSGVYSDKAIRQSFEFHMQFYKDTSNKEKLQSLLNQVLEGLKISSDNSEETASYRNPLLINFSRPNTPPVKDSLEILLSTKNNPNDEAAASISTVQRLNFNSSLTDDDSINIHQNTLQDNVNSNKS</sequence>
<evidence type="ECO:0000313" key="2">
    <source>
        <dbReference type="EMBL" id="KAG8189944.1"/>
    </source>
</evidence>
<dbReference type="PANTHER" id="PTHR14917:SF4">
    <property type="entry name" value="SPERMATOGENESIS-ASSOCIATED 7"/>
    <property type="match status" value="1"/>
</dbReference>
<accession>A0AAV6V072</accession>
<organism evidence="2 3">
    <name type="scientific">Oedothorax gibbosus</name>
    <dbReference type="NCBI Taxonomy" id="931172"/>
    <lineage>
        <taxon>Eukaryota</taxon>
        <taxon>Metazoa</taxon>
        <taxon>Ecdysozoa</taxon>
        <taxon>Arthropoda</taxon>
        <taxon>Chelicerata</taxon>
        <taxon>Arachnida</taxon>
        <taxon>Araneae</taxon>
        <taxon>Araneomorphae</taxon>
        <taxon>Entelegynae</taxon>
        <taxon>Araneoidea</taxon>
        <taxon>Linyphiidae</taxon>
        <taxon>Erigoninae</taxon>
        <taxon>Oedothorax</taxon>
    </lineage>
</organism>
<protein>
    <submittedName>
        <fullName evidence="2">Uncharacterized protein</fullName>
    </submittedName>
</protein>
<feature type="region of interest" description="Disordered" evidence="1">
    <location>
        <begin position="170"/>
        <end position="196"/>
    </location>
</feature>
<dbReference type="GO" id="GO:0036064">
    <property type="term" value="C:ciliary basal body"/>
    <property type="evidence" value="ECO:0007669"/>
    <property type="project" value="TreeGrafter"/>
</dbReference>
<feature type="compositionally biased region" description="Acidic residues" evidence="1">
    <location>
        <begin position="255"/>
        <end position="265"/>
    </location>
</feature>
<dbReference type="Pfam" id="PF15244">
    <property type="entry name" value="HSD3"/>
    <property type="match status" value="2"/>
</dbReference>
<feature type="region of interest" description="Disordered" evidence="1">
    <location>
        <begin position="239"/>
        <end position="294"/>
    </location>
</feature>
<dbReference type="PANTHER" id="PTHR14917">
    <property type="entry name" value="SPERMATOGENESIS-ASSOCIATED PROTEIN 7"/>
    <property type="match status" value="1"/>
</dbReference>
<dbReference type="GO" id="GO:0005930">
    <property type="term" value="C:axoneme"/>
    <property type="evidence" value="ECO:0007669"/>
    <property type="project" value="TreeGrafter"/>
</dbReference>
<reference evidence="2 3" key="1">
    <citation type="journal article" date="2022" name="Nat. Ecol. Evol.">
        <title>A masculinizing supergene underlies an exaggerated male reproductive morph in a spider.</title>
        <authorList>
            <person name="Hendrickx F."/>
            <person name="De Corte Z."/>
            <person name="Sonet G."/>
            <person name="Van Belleghem S.M."/>
            <person name="Kostlbacher S."/>
            <person name="Vangestel C."/>
        </authorList>
    </citation>
    <scope>NUCLEOTIDE SEQUENCE [LARGE SCALE GENOMIC DNA]</scope>
    <source>
        <strain evidence="2">W744_W776</strain>
    </source>
</reference>